<dbReference type="EMBL" id="PKMF04000406">
    <property type="protein sequence ID" value="KAK7833471.1"/>
    <property type="molecule type" value="Genomic_DNA"/>
</dbReference>
<evidence type="ECO:0008006" key="3">
    <source>
        <dbReference type="Google" id="ProtNLM"/>
    </source>
</evidence>
<name>A0AAW0K4I1_QUESU</name>
<dbReference type="Proteomes" id="UP000237347">
    <property type="component" value="Unassembled WGS sequence"/>
</dbReference>
<sequence>MWRAPNFSPSMEIWVDGSHLDAWLRTAAARKVAEMDMSLLRGSFVYGFVDGCWSDFMFAIERDFGCQDQLNDYEVTNFTSAINVYCSSLNEYFTTKKNQEQPQLFGEEIHAVVSKVPGLMRLEIFKMVEKFLFLRSNSYEEIFLSIKWNGDLEPD</sequence>
<accession>A0AAW0K4I1</accession>
<comment type="caution">
    <text evidence="1">The sequence shown here is derived from an EMBL/GenBank/DDBJ whole genome shotgun (WGS) entry which is preliminary data.</text>
</comment>
<dbReference type="AlphaFoldDB" id="A0AAW0K4I1"/>
<keyword evidence="2" id="KW-1185">Reference proteome</keyword>
<evidence type="ECO:0000313" key="2">
    <source>
        <dbReference type="Proteomes" id="UP000237347"/>
    </source>
</evidence>
<reference evidence="1 2" key="1">
    <citation type="journal article" date="2018" name="Sci. Data">
        <title>The draft genome sequence of cork oak.</title>
        <authorList>
            <person name="Ramos A.M."/>
            <person name="Usie A."/>
            <person name="Barbosa P."/>
            <person name="Barros P.M."/>
            <person name="Capote T."/>
            <person name="Chaves I."/>
            <person name="Simoes F."/>
            <person name="Abreu I."/>
            <person name="Carrasquinho I."/>
            <person name="Faro C."/>
            <person name="Guimaraes J.B."/>
            <person name="Mendonca D."/>
            <person name="Nobrega F."/>
            <person name="Rodrigues L."/>
            <person name="Saibo N.J.M."/>
            <person name="Varela M.C."/>
            <person name="Egas C."/>
            <person name="Matos J."/>
            <person name="Miguel C.M."/>
            <person name="Oliveira M.M."/>
            <person name="Ricardo C.P."/>
            <person name="Goncalves S."/>
        </authorList>
    </citation>
    <scope>NUCLEOTIDE SEQUENCE [LARGE SCALE GENOMIC DNA]</scope>
    <source>
        <strain evidence="2">cv. HL8</strain>
    </source>
</reference>
<evidence type="ECO:0000313" key="1">
    <source>
        <dbReference type="EMBL" id="KAK7833471.1"/>
    </source>
</evidence>
<proteinExistence type="predicted"/>
<gene>
    <name evidence="1" type="ORF">CFP56_025612</name>
</gene>
<organism evidence="1 2">
    <name type="scientific">Quercus suber</name>
    <name type="common">Cork oak</name>
    <dbReference type="NCBI Taxonomy" id="58331"/>
    <lineage>
        <taxon>Eukaryota</taxon>
        <taxon>Viridiplantae</taxon>
        <taxon>Streptophyta</taxon>
        <taxon>Embryophyta</taxon>
        <taxon>Tracheophyta</taxon>
        <taxon>Spermatophyta</taxon>
        <taxon>Magnoliopsida</taxon>
        <taxon>eudicotyledons</taxon>
        <taxon>Gunneridae</taxon>
        <taxon>Pentapetalae</taxon>
        <taxon>rosids</taxon>
        <taxon>fabids</taxon>
        <taxon>Fagales</taxon>
        <taxon>Fagaceae</taxon>
        <taxon>Quercus</taxon>
    </lineage>
</organism>
<protein>
    <recommendedName>
        <fullName evidence="3">NR LBD domain-containing protein</fullName>
    </recommendedName>
</protein>